<dbReference type="SUPFAM" id="SSF46785">
    <property type="entry name" value="Winged helix' DNA-binding domain"/>
    <property type="match status" value="1"/>
</dbReference>
<keyword evidence="1" id="KW-0805">Transcription regulation</keyword>
<dbReference type="Pfam" id="PF00392">
    <property type="entry name" value="GntR"/>
    <property type="match status" value="1"/>
</dbReference>
<comment type="caution">
    <text evidence="5">The sequence shown here is derived from an EMBL/GenBank/DDBJ whole genome shotgun (WGS) entry which is preliminary data.</text>
</comment>
<keyword evidence="6" id="KW-1185">Reference proteome</keyword>
<evidence type="ECO:0000313" key="5">
    <source>
        <dbReference type="EMBL" id="NJQ13509.1"/>
    </source>
</evidence>
<dbReference type="Gene3D" id="1.10.10.10">
    <property type="entry name" value="Winged helix-like DNA-binding domain superfamily/Winged helix DNA-binding domain"/>
    <property type="match status" value="1"/>
</dbReference>
<dbReference type="InterPro" id="IPR000524">
    <property type="entry name" value="Tscrpt_reg_HTH_GntR"/>
</dbReference>
<dbReference type="SMART" id="SM00345">
    <property type="entry name" value="HTH_GNTR"/>
    <property type="match status" value="1"/>
</dbReference>
<keyword evidence="3" id="KW-0804">Transcription</keyword>
<evidence type="ECO:0000256" key="1">
    <source>
        <dbReference type="ARBA" id="ARBA00023015"/>
    </source>
</evidence>
<dbReference type="CDD" id="cd07377">
    <property type="entry name" value="WHTH_GntR"/>
    <property type="match status" value="1"/>
</dbReference>
<dbReference type="PANTHER" id="PTHR44846:SF17">
    <property type="entry name" value="GNTR-FAMILY TRANSCRIPTIONAL REGULATOR"/>
    <property type="match status" value="1"/>
</dbReference>
<evidence type="ECO:0000313" key="6">
    <source>
        <dbReference type="Proteomes" id="UP000727056"/>
    </source>
</evidence>
<accession>A0ABX1C8S0</accession>
<organism evidence="5 6">
    <name type="scientific">Streptomyces bohaiensis</name>
    <dbReference type="NCBI Taxonomy" id="1431344"/>
    <lineage>
        <taxon>Bacteria</taxon>
        <taxon>Bacillati</taxon>
        <taxon>Actinomycetota</taxon>
        <taxon>Actinomycetes</taxon>
        <taxon>Kitasatosporales</taxon>
        <taxon>Streptomycetaceae</taxon>
        <taxon>Streptomyces</taxon>
    </lineage>
</organism>
<name>A0ABX1C8S0_9ACTN</name>
<dbReference type="InterPro" id="IPR036390">
    <property type="entry name" value="WH_DNA-bd_sf"/>
</dbReference>
<gene>
    <name evidence="5" type="ORF">HCN52_00725</name>
</gene>
<dbReference type="InterPro" id="IPR050679">
    <property type="entry name" value="Bact_HTH_transcr_reg"/>
</dbReference>
<feature type="domain" description="HTH gntR-type" evidence="4">
    <location>
        <begin position="5"/>
        <end position="73"/>
    </location>
</feature>
<dbReference type="Proteomes" id="UP000727056">
    <property type="component" value="Unassembled WGS sequence"/>
</dbReference>
<dbReference type="InterPro" id="IPR036388">
    <property type="entry name" value="WH-like_DNA-bd_sf"/>
</dbReference>
<feature type="non-terminal residue" evidence="5">
    <location>
        <position position="83"/>
    </location>
</feature>
<evidence type="ECO:0000256" key="2">
    <source>
        <dbReference type="ARBA" id="ARBA00023125"/>
    </source>
</evidence>
<dbReference type="RefSeq" id="WP_168086346.1">
    <property type="nucleotide sequence ID" value="NZ_JAAVJC010000002.1"/>
</dbReference>
<dbReference type="PROSITE" id="PS50949">
    <property type="entry name" value="HTH_GNTR"/>
    <property type="match status" value="1"/>
</dbReference>
<keyword evidence="2" id="KW-0238">DNA-binding</keyword>
<evidence type="ECO:0000256" key="3">
    <source>
        <dbReference type="ARBA" id="ARBA00023163"/>
    </source>
</evidence>
<dbReference type="PANTHER" id="PTHR44846">
    <property type="entry name" value="MANNOSYL-D-GLYCERATE TRANSPORT/METABOLISM SYSTEM REPRESSOR MNGR-RELATED"/>
    <property type="match status" value="1"/>
</dbReference>
<reference evidence="5 6" key="1">
    <citation type="submission" date="2020-03" db="EMBL/GenBank/DDBJ databases">
        <title>Draft genome of Streptomyces sp. ventii, isolated from the Axial Seamount in the Pacific Ocean, and resequencing of the two type strains Streptomyces lonarensis strain NCL 716 and Streptomyces bohaiensis strain 11A07.</title>
        <authorList>
            <person name="Loughran R.M."/>
            <person name="Pfannmuller K.M."/>
            <person name="Wasson B.J."/>
            <person name="Deadmond M.C."/>
            <person name="Paddock B.E."/>
            <person name="Koyack M.J."/>
            <person name="Gallegos D.A."/>
            <person name="Mitchell E.A."/>
            <person name="Ushijima B."/>
            <person name="Saw J.H."/>
            <person name="Mcphail K.L."/>
            <person name="Videau P."/>
        </authorList>
    </citation>
    <scope>NUCLEOTIDE SEQUENCE [LARGE SCALE GENOMIC DNA]</scope>
    <source>
        <strain evidence="5 6">11A07</strain>
    </source>
</reference>
<dbReference type="EMBL" id="JAAVJC010000002">
    <property type="protein sequence ID" value="NJQ13509.1"/>
    <property type="molecule type" value="Genomic_DNA"/>
</dbReference>
<protein>
    <submittedName>
        <fullName evidence="5">Winged helix-turn-helix transcriptional regulator</fullName>
    </submittedName>
</protein>
<evidence type="ECO:0000259" key="4">
    <source>
        <dbReference type="PROSITE" id="PS50949"/>
    </source>
</evidence>
<sequence length="83" mass="9426">MAARRPLYQRIADELRSEITAGALHPGGKLPSEGEIAAKWETTRSTAVAGLRVLVHEGLIVADRPRGYFVRRWEPMIYRPQRE</sequence>
<proteinExistence type="predicted"/>